<protein>
    <submittedName>
        <fullName evidence="1">Uncharacterized protein</fullName>
    </submittedName>
</protein>
<gene>
    <name evidence="1" type="ORF">PXEA_LOCUS37259</name>
</gene>
<proteinExistence type="predicted"/>
<comment type="caution">
    <text evidence="1">The sequence shown here is derived from an EMBL/GenBank/DDBJ whole genome shotgun (WGS) entry which is preliminary data.</text>
</comment>
<sequence length="125" mass="13621">MLLTTRNTCYTARCSSSSTVHEASGLVASRSLQIQSPTPEDSNEQYFLNTSQTHLPDVSNTVQLPPEVEVTLMNDGRLVDTGTDNTVIFRTGLRQDEGRGSLENIPVSGLFSNGTTMGPLRKLTF</sequence>
<dbReference type="EMBL" id="CAAALY010285588">
    <property type="protein sequence ID" value="VEL43819.1"/>
    <property type="molecule type" value="Genomic_DNA"/>
</dbReference>
<accession>A0A3S5CVT2</accession>
<name>A0A3S5CVT2_9PLAT</name>
<dbReference type="AlphaFoldDB" id="A0A3S5CVT2"/>
<evidence type="ECO:0000313" key="2">
    <source>
        <dbReference type="Proteomes" id="UP000784294"/>
    </source>
</evidence>
<organism evidence="1 2">
    <name type="scientific">Protopolystoma xenopodis</name>
    <dbReference type="NCBI Taxonomy" id="117903"/>
    <lineage>
        <taxon>Eukaryota</taxon>
        <taxon>Metazoa</taxon>
        <taxon>Spiralia</taxon>
        <taxon>Lophotrochozoa</taxon>
        <taxon>Platyhelminthes</taxon>
        <taxon>Monogenea</taxon>
        <taxon>Polyopisthocotylea</taxon>
        <taxon>Polystomatidea</taxon>
        <taxon>Polystomatidae</taxon>
        <taxon>Protopolystoma</taxon>
    </lineage>
</organism>
<evidence type="ECO:0000313" key="1">
    <source>
        <dbReference type="EMBL" id="VEL43819.1"/>
    </source>
</evidence>
<keyword evidence="2" id="KW-1185">Reference proteome</keyword>
<reference evidence="1" key="1">
    <citation type="submission" date="2018-11" db="EMBL/GenBank/DDBJ databases">
        <authorList>
            <consortium name="Pathogen Informatics"/>
        </authorList>
    </citation>
    <scope>NUCLEOTIDE SEQUENCE</scope>
</reference>
<dbReference type="Proteomes" id="UP000784294">
    <property type="component" value="Unassembled WGS sequence"/>
</dbReference>